<dbReference type="AlphaFoldDB" id="A0A9P0PMH0"/>
<evidence type="ECO:0000313" key="1">
    <source>
        <dbReference type="EMBL" id="CAH1991757.1"/>
    </source>
</evidence>
<evidence type="ECO:0000313" key="2">
    <source>
        <dbReference type="Proteomes" id="UP001152888"/>
    </source>
</evidence>
<comment type="caution">
    <text evidence="1">The sequence shown here is derived from an EMBL/GenBank/DDBJ whole genome shotgun (WGS) entry which is preliminary data.</text>
</comment>
<dbReference type="EMBL" id="CAKOFQ010007124">
    <property type="protein sequence ID" value="CAH1991757.1"/>
    <property type="molecule type" value="Genomic_DNA"/>
</dbReference>
<accession>A0A9P0PMH0</accession>
<name>A0A9P0PMH0_ACAOB</name>
<proteinExistence type="predicted"/>
<reference evidence="1" key="1">
    <citation type="submission" date="2022-03" db="EMBL/GenBank/DDBJ databases">
        <authorList>
            <person name="Sayadi A."/>
        </authorList>
    </citation>
    <scope>NUCLEOTIDE SEQUENCE</scope>
</reference>
<protein>
    <submittedName>
        <fullName evidence="1">Uncharacterized protein</fullName>
    </submittedName>
</protein>
<organism evidence="1 2">
    <name type="scientific">Acanthoscelides obtectus</name>
    <name type="common">Bean weevil</name>
    <name type="synonym">Bruchus obtectus</name>
    <dbReference type="NCBI Taxonomy" id="200917"/>
    <lineage>
        <taxon>Eukaryota</taxon>
        <taxon>Metazoa</taxon>
        <taxon>Ecdysozoa</taxon>
        <taxon>Arthropoda</taxon>
        <taxon>Hexapoda</taxon>
        <taxon>Insecta</taxon>
        <taxon>Pterygota</taxon>
        <taxon>Neoptera</taxon>
        <taxon>Endopterygota</taxon>
        <taxon>Coleoptera</taxon>
        <taxon>Polyphaga</taxon>
        <taxon>Cucujiformia</taxon>
        <taxon>Chrysomeloidea</taxon>
        <taxon>Chrysomelidae</taxon>
        <taxon>Bruchinae</taxon>
        <taxon>Bruchini</taxon>
        <taxon>Acanthoscelides</taxon>
    </lineage>
</organism>
<keyword evidence="2" id="KW-1185">Reference proteome</keyword>
<dbReference type="Proteomes" id="UP001152888">
    <property type="component" value="Unassembled WGS sequence"/>
</dbReference>
<sequence>MVKPNFRNPWAPAVPLRRADNITSSKAKEQNTPVFKPAFEQDKRHDMWMVMSNGYGTQWFKEKAVYEKETYFRWETIKQEKKVKRRTVQRMMTYRQPTRIEYLEKYVIGYKKNCRKSVYLINHISSLAHKSGIIELKTQVNKGKARGIP</sequence>
<dbReference type="OrthoDB" id="7762929at2759"/>
<gene>
    <name evidence="1" type="ORF">ACAOBT_LOCUS20467</name>
</gene>